<organism evidence="1 2">
    <name type="scientific">Pontibacter korlensis</name>
    <dbReference type="NCBI Taxonomy" id="400092"/>
    <lineage>
        <taxon>Bacteria</taxon>
        <taxon>Pseudomonadati</taxon>
        <taxon>Bacteroidota</taxon>
        <taxon>Cytophagia</taxon>
        <taxon>Cytophagales</taxon>
        <taxon>Hymenobacteraceae</taxon>
        <taxon>Pontibacter</taxon>
    </lineage>
</organism>
<evidence type="ECO:0000313" key="2">
    <source>
        <dbReference type="Proteomes" id="UP000033109"/>
    </source>
</evidence>
<dbReference type="STRING" id="400092.PKOR_05715"/>
<protein>
    <recommendedName>
        <fullName evidence="3">Aerotolerance regulator N-terminal domain-containing protein</fullName>
    </recommendedName>
</protein>
<gene>
    <name evidence="1" type="ORF">PKOR_05715</name>
</gene>
<dbReference type="AlphaFoldDB" id="A0A0E3ZCW1"/>
<name>A0A0E3ZCW1_9BACT</name>
<accession>A0A0E3ZCW1</accession>
<dbReference type="Proteomes" id="UP000033109">
    <property type="component" value="Chromosome"/>
</dbReference>
<dbReference type="HOGENOM" id="CLU_547221_0_0_10"/>
<evidence type="ECO:0000313" key="1">
    <source>
        <dbReference type="EMBL" id="AKD02713.1"/>
    </source>
</evidence>
<dbReference type="KEGG" id="pko:PKOR_05715"/>
<proteinExistence type="predicted"/>
<sequence>MRVGSLRWLEASASSRWSSIKLNNFWLLVLRCLILILLAVALAQPVWVHQPQAQKGQKAVLVSEELLYTSALEPIEPVIDSLLQHGYTLCTYTSDLKNIAQEKWRQIKNRSTDSTLNITQNHWALLPLLTSKYKNLQDSVWLFTSDQSRYFAGTRPEAIPENIRWIPVATEVTSYWLQTAVHTSPDGLLLVVGQSTREAITYSKHRILITTRSIKLPNGQELQLQRQNDSLQASYSGGISQVQVQQEPLQVAILANEAQQAEVKYLQAAVQAISSYTGFPITLNPDTATADFAFWLRQEELPQSMSQRVRQGLQVWVQQASKPSAQKTSMALSGAEHVQVRQVSLSGSDAGAGLWQTNAGETLLQVQQLGKGKIYTFRSGFSPAWSGLGQSAQLPELLLPILFPKQKTTAKHDVRALDEQQLIPTKRVAVAAAAVPEAQQEPLLKWLILAAALLFIVERWIAGRRSKV</sequence>
<dbReference type="EMBL" id="CP009621">
    <property type="protein sequence ID" value="AKD02713.1"/>
    <property type="molecule type" value="Genomic_DNA"/>
</dbReference>
<dbReference type="InterPro" id="IPR011933">
    <property type="entry name" value="Double_TM_dom"/>
</dbReference>
<reference evidence="1 2" key="1">
    <citation type="journal article" date="2015" name="Sci. Rep.">
        <title>Unraveling adaptation of Pontibacter korlensis to radiation and infertility in desert through complete genome and comparative transcriptomic analysis.</title>
        <authorList>
            <person name="Dai J."/>
            <person name="Dai W."/>
            <person name="Qiu C."/>
            <person name="Yang Z."/>
            <person name="Zhang Y."/>
            <person name="Zhou M."/>
            <person name="Zhang L."/>
            <person name="Fang C."/>
            <person name="Gao Q."/>
            <person name="Yang Q."/>
            <person name="Li X."/>
            <person name="Wang Z."/>
            <person name="Wang Z."/>
            <person name="Jia Z."/>
            <person name="Chen X."/>
        </authorList>
    </citation>
    <scope>NUCLEOTIDE SEQUENCE [LARGE SCALE GENOMIC DNA]</scope>
    <source>
        <strain evidence="1 2">X14-1T</strain>
    </source>
</reference>
<dbReference type="NCBIfam" id="TIGR02226">
    <property type="entry name" value="two_anch"/>
    <property type="match status" value="1"/>
</dbReference>
<evidence type="ECO:0008006" key="3">
    <source>
        <dbReference type="Google" id="ProtNLM"/>
    </source>
</evidence>
<dbReference type="PATRIC" id="fig|400092.3.peg.1268"/>
<keyword evidence="2" id="KW-1185">Reference proteome</keyword>